<reference evidence="2 3" key="1">
    <citation type="submission" date="2021-08" db="EMBL/GenBank/DDBJ databases">
        <title>Streptomyces sp. PTM05 isolated from lichen.</title>
        <authorList>
            <person name="Somphong A."/>
            <person name="Phongsopitanun W."/>
            <person name="Tanasupawat S."/>
        </authorList>
    </citation>
    <scope>NUCLEOTIDE SEQUENCE [LARGE SCALE GENOMIC DNA]</scope>
    <source>
        <strain evidence="2 3">Ptm05</strain>
    </source>
</reference>
<organism evidence="2 3">
    <name type="scientific">Streptantibioticus parmotrematis</name>
    <dbReference type="NCBI Taxonomy" id="2873249"/>
    <lineage>
        <taxon>Bacteria</taxon>
        <taxon>Bacillati</taxon>
        <taxon>Actinomycetota</taxon>
        <taxon>Actinomycetes</taxon>
        <taxon>Kitasatosporales</taxon>
        <taxon>Streptomycetaceae</taxon>
        <taxon>Streptantibioticus</taxon>
    </lineage>
</organism>
<comment type="caution">
    <text evidence="2">The sequence shown here is derived from an EMBL/GenBank/DDBJ whole genome shotgun (WGS) entry which is preliminary data.</text>
</comment>
<dbReference type="Gene3D" id="1.10.275.10">
    <property type="entry name" value="Fumarase/aspartase (N-terminal domain)"/>
    <property type="match status" value="1"/>
</dbReference>
<dbReference type="InterPro" id="IPR024083">
    <property type="entry name" value="Fumarase/histidase_N"/>
</dbReference>
<evidence type="ECO:0000313" key="3">
    <source>
        <dbReference type="Proteomes" id="UP001198565"/>
    </source>
</evidence>
<dbReference type="Proteomes" id="UP001198565">
    <property type="component" value="Unassembled WGS sequence"/>
</dbReference>
<keyword evidence="3" id="KW-1185">Reference proteome</keyword>
<dbReference type="CDD" id="cd00332">
    <property type="entry name" value="PAL-HAL"/>
    <property type="match status" value="1"/>
</dbReference>
<dbReference type="RefSeq" id="WP_222979786.1">
    <property type="nucleotide sequence ID" value="NZ_JAINVZ010000013.1"/>
</dbReference>
<dbReference type="Gene3D" id="1.20.200.10">
    <property type="entry name" value="Fumarase/aspartase (Central domain)"/>
    <property type="match status" value="1"/>
</dbReference>
<dbReference type="EMBL" id="JAINVZ010000013">
    <property type="protein sequence ID" value="MBY8887025.1"/>
    <property type="molecule type" value="Genomic_DNA"/>
</dbReference>
<dbReference type="InterPro" id="IPR008948">
    <property type="entry name" value="L-Aspartase-like"/>
</dbReference>
<dbReference type="Pfam" id="PF00221">
    <property type="entry name" value="Lyase_aromatic"/>
    <property type="match status" value="1"/>
</dbReference>
<sequence>MSSLLSSLSLDATLTMEMLERAAQPIEVLIPDAMMAQVERGHAFVQKILAEGGQPVYGATTGFGPLVDFHGRTAQEDQCDNALQHLTAGQGPDLPLPVVRAAMLIRLRSLSCGLSGISPAAIEALRAALATAFTPAVPTLGSVGASGDLVPLAYVAQSLRGVGDAYVGGERMPAARALAAVGLSSLVFTGRDALSLVNGTSVTSAAGGLAVASLQRSHEVAIALSALLTDLLGAAPAFLLPPLLAAYGHPAVRQVGQGLTSWLEGSVPSGTRSLQEPYSVRCVPQLLGAARSAVDWAGQVVQYDLEGVSDNPLFFADEDLVAHGGNFFGQPTAFAADLLSMVATQLGNLAERQLDLLVDPHRNAGLPPMLTPLAGEHHGVQGVQLAATATVVSMRRHCVPASTQSVPTNLHNQDVIPFGTQAALTALHQAKSLRILHGSLAVALRQAAYLKPGGASAPRCAELVAALADLVTPIAEDRPLDADVRAAADVLDRVVREA</sequence>
<evidence type="ECO:0000313" key="2">
    <source>
        <dbReference type="EMBL" id="MBY8887025.1"/>
    </source>
</evidence>
<evidence type="ECO:0000256" key="1">
    <source>
        <dbReference type="ARBA" id="ARBA00023239"/>
    </source>
</evidence>
<dbReference type="InterPro" id="IPR022313">
    <property type="entry name" value="Phe/His_NH3-lyase_AS"/>
</dbReference>
<dbReference type="PANTHER" id="PTHR10362">
    <property type="entry name" value="HISTIDINE AMMONIA-LYASE"/>
    <property type="match status" value="1"/>
</dbReference>
<protein>
    <submittedName>
        <fullName evidence="2">Aromatic amino acid ammonia-lyase</fullName>
    </submittedName>
</protein>
<dbReference type="PROSITE" id="PS00488">
    <property type="entry name" value="PAL_HISTIDASE"/>
    <property type="match status" value="1"/>
</dbReference>
<dbReference type="InterPro" id="IPR001106">
    <property type="entry name" value="Aromatic_Lyase"/>
</dbReference>
<gene>
    <name evidence="2" type="ORF">K7472_19525</name>
</gene>
<keyword evidence="1" id="KW-0456">Lyase</keyword>
<dbReference type="SUPFAM" id="SSF48557">
    <property type="entry name" value="L-aspartase-like"/>
    <property type="match status" value="1"/>
</dbReference>
<proteinExistence type="predicted"/>
<accession>A0ABS7QXD8</accession>
<name>A0ABS7QXD8_9ACTN</name>